<feature type="chain" id="PRO_5040720944" evidence="2">
    <location>
        <begin position="20"/>
        <end position="450"/>
    </location>
</feature>
<dbReference type="EMBL" id="JANBPT010000028">
    <property type="protein sequence ID" value="KAJ1929662.1"/>
    <property type="molecule type" value="Genomic_DNA"/>
</dbReference>
<reference evidence="3" key="1">
    <citation type="submission" date="2022-07" db="EMBL/GenBank/DDBJ databases">
        <title>Phylogenomic reconstructions and comparative analyses of Kickxellomycotina fungi.</title>
        <authorList>
            <person name="Reynolds N.K."/>
            <person name="Stajich J.E."/>
            <person name="Barry K."/>
            <person name="Grigoriev I.V."/>
            <person name="Crous P."/>
            <person name="Smith M.E."/>
        </authorList>
    </citation>
    <scope>NUCLEOTIDE SEQUENCE</scope>
    <source>
        <strain evidence="3">RSA 861</strain>
    </source>
</reference>
<feature type="region of interest" description="Disordered" evidence="1">
    <location>
        <begin position="21"/>
        <end position="48"/>
    </location>
</feature>
<evidence type="ECO:0000256" key="1">
    <source>
        <dbReference type="SAM" id="MobiDB-lite"/>
    </source>
</evidence>
<organism evidence="3 4">
    <name type="scientific">Tieghemiomyces parasiticus</name>
    <dbReference type="NCBI Taxonomy" id="78921"/>
    <lineage>
        <taxon>Eukaryota</taxon>
        <taxon>Fungi</taxon>
        <taxon>Fungi incertae sedis</taxon>
        <taxon>Zoopagomycota</taxon>
        <taxon>Kickxellomycotina</taxon>
        <taxon>Dimargaritomycetes</taxon>
        <taxon>Dimargaritales</taxon>
        <taxon>Dimargaritaceae</taxon>
        <taxon>Tieghemiomyces</taxon>
    </lineage>
</organism>
<proteinExistence type="predicted"/>
<dbReference type="AlphaFoldDB" id="A0A9W8AHW0"/>
<feature type="signal peptide" evidence="2">
    <location>
        <begin position="1"/>
        <end position="19"/>
    </location>
</feature>
<name>A0A9W8AHW0_9FUNG</name>
<protein>
    <submittedName>
        <fullName evidence="3">Uncharacterized protein</fullName>
    </submittedName>
</protein>
<evidence type="ECO:0000256" key="2">
    <source>
        <dbReference type="SAM" id="SignalP"/>
    </source>
</evidence>
<evidence type="ECO:0000313" key="4">
    <source>
        <dbReference type="Proteomes" id="UP001150569"/>
    </source>
</evidence>
<dbReference type="Proteomes" id="UP001150569">
    <property type="component" value="Unassembled WGS sequence"/>
</dbReference>
<comment type="caution">
    <text evidence="3">The sequence shown here is derived from an EMBL/GenBank/DDBJ whole genome shotgun (WGS) entry which is preliminary data.</text>
</comment>
<accession>A0A9W8AHW0</accession>
<sequence length="450" mass="50533">MRIGYSLFALTLAVSGALSLNSGNGKRGREPEDGELSSLDSSSRNVRPRPNRRYFNSATLSLGASYCNASDASVAWEIFRADPESFLDAQGVRQLAEKAAIFFPLVEDFFRTALFNFQLKELPRQAGFSPQWVWLKDTATQQRYGYPRTVDLGTASVRPAEVSYDTVDQGEPLEYPASITMTRMQTRILPNFDQYRIQRHPLDGTTHSLTTPASVLVDAIRNPEKTETILALMKYALSGNFFEGLMELLYGTRPMASSCYMPFMRVLSEGSGTRDALHQHVHSFLMDLGNTIAILLAHDGRLDAFRQMRDLIPEGEFTPLGFGFAMAAEKERDDMVRYFTNEIRALDFTGTLEDEEEGLVAPPSLDEADITDNVSDYVFELIAECSGIYQWFRAARLARENLNYDAEDNNCREIFTSTTPVYLNAQGKLILDSYVRDQPLRPSSSPSSRP</sequence>
<keyword evidence="2" id="KW-0732">Signal</keyword>
<evidence type="ECO:0000313" key="3">
    <source>
        <dbReference type="EMBL" id="KAJ1929662.1"/>
    </source>
</evidence>
<gene>
    <name evidence="3" type="ORF">IWQ60_000986</name>
</gene>
<feature type="compositionally biased region" description="Low complexity" evidence="1">
    <location>
        <begin position="36"/>
        <end position="45"/>
    </location>
</feature>
<keyword evidence="4" id="KW-1185">Reference proteome</keyword>